<dbReference type="GO" id="GO:0008270">
    <property type="term" value="F:zinc ion binding"/>
    <property type="evidence" value="ECO:0007669"/>
    <property type="project" value="InterPro"/>
</dbReference>
<feature type="domain" description="CCHC-type" evidence="5">
    <location>
        <begin position="163"/>
        <end position="179"/>
    </location>
</feature>
<keyword evidence="2" id="KW-0064">Aspartyl protease</keyword>
<evidence type="ECO:0000313" key="6">
    <source>
        <dbReference type="EMBL" id="GFS26773.1"/>
    </source>
</evidence>
<dbReference type="Gene3D" id="3.30.70.270">
    <property type="match status" value="2"/>
</dbReference>
<dbReference type="Pfam" id="PF17919">
    <property type="entry name" value="RT_RNaseH_2"/>
    <property type="match status" value="1"/>
</dbReference>
<keyword evidence="3" id="KW-0238">DNA-binding</keyword>
<dbReference type="GO" id="GO:0003676">
    <property type="term" value="F:nucleic acid binding"/>
    <property type="evidence" value="ECO:0007669"/>
    <property type="project" value="InterPro"/>
</dbReference>
<dbReference type="InterPro" id="IPR036875">
    <property type="entry name" value="Znf_CCHC_sf"/>
</dbReference>
<keyword evidence="2" id="KW-0378">Hydrolase</keyword>
<evidence type="ECO:0000259" key="5">
    <source>
        <dbReference type="SMART" id="SM00343"/>
    </source>
</evidence>
<dbReference type="SUPFAM" id="SSF57756">
    <property type="entry name" value="Retrovirus zinc finger-like domains"/>
    <property type="match status" value="1"/>
</dbReference>
<organism evidence="6 7">
    <name type="scientific">Elysia marginata</name>
    <dbReference type="NCBI Taxonomy" id="1093978"/>
    <lineage>
        <taxon>Eukaryota</taxon>
        <taxon>Metazoa</taxon>
        <taxon>Spiralia</taxon>
        <taxon>Lophotrochozoa</taxon>
        <taxon>Mollusca</taxon>
        <taxon>Gastropoda</taxon>
        <taxon>Heterobranchia</taxon>
        <taxon>Euthyneura</taxon>
        <taxon>Panpulmonata</taxon>
        <taxon>Sacoglossa</taxon>
        <taxon>Placobranchoidea</taxon>
        <taxon>Plakobranchidae</taxon>
        <taxon>Elysia</taxon>
    </lineage>
</organism>
<dbReference type="AlphaFoldDB" id="A0AAV4JXP8"/>
<dbReference type="GO" id="GO:0003964">
    <property type="term" value="F:RNA-directed DNA polymerase activity"/>
    <property type="evidence" value="ECO:0007669"/>
    <property type="project" value="UniProtKB-KW"/>
</dbReference>
<gene>
    <name evidence="6" type="ORF">ElyMa_005226000</name>
</gene>
<name>A0AAV4JXP8_9GAST</name>
<dbReference type="Proteomes" id="UP000762676">
    <property type="component" value="Unassembled WGS sequence"/>
</dbReference>
<proteinExistence type="predicted"/>
<dbReference type="Gene3D" id="3.10.10.10">
    <property type="entry name" value="HIV Type 1 Reverse Transcriptase, subunit A, domain 1"/>
    <property type="match status" value="1"/>
</dbReference>
<reference evidence="6 7" key="1">
    <citation type="journal article" date="2021" name="Elife">
        <title>Chloroplast acquisition without the gene transfer in kleptoplastic sea slugs, Plakobranchus ocellatus.</title>
        <authorList>
            <person name="Maeda T."/>
            <person name="Takahashi S."/>
            <person name="Yoshida T."/>
            <person name="Shimamura S."/>
            <person name="Takaki Y."/>
            <person name="Nagai Y."/>
            <person name="Toyoda A."/>
            <person name="Suzuki Y."/>
            <person name="Arimoto A."/>
            <person name="Ishii H."/>
            <person name="Satoh N."/>
            <person name="Nishiyama T."/>
            <person name="Hasebe M."/>
            <person name="Maruyama T."/>
            <person name="Minagawa J."/>
            <person name="Obokata J."/>
            <person name="Shigenobu S."/>
        </authorList>
    </citation>
    <scope>NUCLEOTIDE SEQUENCE [LARGE SCALE GENOMIC DNA]</scope>
</reference>
<dbReference type="EMBL" id="BMAT01010431">
    <property type="protein sequence ID" value="GFS26773.1"/>
    <property type="molecule type" value="Genomic_DNA"/>
</dbReference>
<dbReference type="InterPro" id="IPR043502">
    <property type="entry name" value="DNA/RNA_pol_sf"/>
</dbReference>
<dbReference type="CDD" id="cd09274">
    <property type="entry name" value="RNase_HI_RT_Ty3"/>
    <property type="match status" value="1"/>
</dbReference>
<protein>
    <submittedName>
        <fullName evidence="6">Transposon Ty3-I Gag-Pol polyprotein</fullName>
    </submittedName>
</protein>
<sequence>MTRQEGTLRFRLNSRQQAESETLDQFVTALKLLAEGCEFGGLQPSLIRDRVICGTKECSIKERLLQEDDPMLEKALKIARSLEASKLDLSSMKTAVRVHAVRAPRKEKSQIKTNSRQPPHILKQHQHQKHNQAQTSRSYPQKDCPNCGNLPHHQSQCPARGQMCNYCKKPNHFKKTCRKLKFNQKKTHNIDPTSDSDDQYEEGATCSFETIQLNFVRTTDDEAYVILNVNLLNFPDKKTTLKAKIDTGSQGNALPMRLYEKMFPDGLDRLTKSRTKITAYGGSQVKNYDTCKIQYAKCGYWNVVLDKESSRLTAFNPPFGRYKFLRMPFGLKMSQDIFQSKIDQTFEGCSGVIGIADDIVVSGKTEKEHDENLRKMIQRCEETGLKLNPDKCKIKQEQIKFYGVICCAQGLKPDPEKVKSLQSMKAPENIKELQSFLGLTTYMSPFIPNSSSRTAPLRELLLKSSNFEWTPNHEKVFKDIKDSISKEVTLAYFDPDKPITVQVDASMKALGASLIQEGKPVAFACKALTDEETRYANIERELLAVVYGCERFHTYLCVQAFTVESDHKPLKSIHLKHLKAASPRLQRMLLRLQPYDLTIEYKPGKEMALADALSRLTSSEDPPIKGINVKVHQVFTQFSDSCLLRIKDATSTDSELNALKRDYQQRMA</sequence>
<dbReference type="GO" id="GO:0016787">
    <property type="term" value="F:hydrolase activity"/>
    <property type="evidence" value="ECO:0007669"/>
    <property type="project" value="UniProtKB-KW"/>
</dbReference>
<dbReference type="PANTHER" id="PTHR37984">
    <property type="entry name" value="PROTEIN CBG26694"/>
    <property type="match status" value="1"/>
</dbReference>
<dbReference type="FunFam" id="3.30.70.270:FF:000026">
    <property type="entry name" value="Transposon Ty3-G Gag-Pol polyprotein"/>
    <property type="match status" value="1"/>
</dbReference>
<dbReference type="SMART" id="SM00343">
    <property type="entry name" value="ZnF_C2HC"/>
    <property type="match status" value="2"/>
</dbReference>
<dbReference type="CDD" id="cd01647">
    <property type="entry name" value="RT_LTR"/>
    <property type="match status" value="1"/>
</dbReference>
<dbReference type="InterPro" id="IPR000477">
    <property type="entry name" value="RT_dom"/>
</dbReference>
<feature type="region of interest" description="Disordered" evidence="4">
    <location>
        <begin position="102"/>
        <end position="141"/>
    </location>
</feature>
<comment type="caution">
    <text evidence="6">The sequence shown here is derived from an EMBL/GenBank/DDBJ whole genome shotgun (WGS) entry which is preliminary data.</text>
</comment>
<dbReference type="InterPro" id="IPR001878">
    <property type="entry name" value="Znf_CCHC"/>
</dbReference>
<accession>A0AAV4JXP8</accession>
<dbReference type="Pfam" id="PF00078">
    <property type="entry name" value="RVT_1"/>
    <property type="match status" value="1"/>
</dbReference>
<evidence type="ECO:0000313" key="7">
    <source>
        <dbReference type="Proteomes" id="UP000762676"/>
    </source>
</evidence>
<dbReference type="InterPro" id="IPR050951">
    <property type="entry name" value="Retrovirus_Pol_polyprotein"/>
</dbReference>
<evidence type="ECO:0000256" key="4">
    <source>
        <dbReference type="SAM" id="MobiDB-lite"/>
    </source>
</evidence>
<evidence type="ECO:0000256" key="1">
    <source>
        <dbReference type="ARBA" id="ARBA00022670"/>
    </source>
</evidence>
<dbReference type="InterPro" id="IPR041577">
    <property type="entry name" value="RT_RNaseH_2"/>
</dbReference>
<dbReference type="SUPFAM" id="SSF56672">
    <property type="entry name" value="DNA/RNA polymerases"/>
    <property type="match status" value="1"/>
</dbReference>
<dbReference type="PANTHER" id="PTHR37984:SF7">
    <property type="entry name" value="INTEGRASE CATALYTIC DOMAIN-CONTAINING PROTEIN"/>
    <property type="match status" value="1"/>
</dbReference>
<dbReference type="GO" id="GO:0004519">
    <property type="term" value="F:endonuclease activity"/>
    <property type="evidence" value="ECO:0007669"/>
    <property type="project" value="UniProtKB-KW"/>
</dbReference>
<dbReference type="FunFam" id="3.30.70.270:FF:000003">
    <property type="entry name" value="Transposon Ty3-G Gag-Pol polyprotein"/>
    <property type="match status" value="1"/>
</dbReference>
<feature type="domain" description="CCHC-type" evidence="5">
    <location>
        <begin position="143"/>
        <end position="159"/>
    </location>
</feature>
<dbReference type="InterPro" id="IPR043128">
    <property type="entry name" value="Rev_trsase/Diguanyl_cyclase"/>
</dbReference>
<keyword evidence="1" id="KW-0645">Protease</keyword>
<evidence type="ECO:0000256" key="3">
    <source>
        <dbReference type="ARBA" id="ARBA00023125"/>
    </source>
</evidence>
<evidence type="ECO:0000256" key="2">
    <source>
        <dbReference type="ARBA" id="ARBA00022750"/>
    </source>
</evidence>
<keyword evidence="7" id="KW-1185">Reference proteome</keyword>